<evidence type="ECO:0000256" key="6">
    <source>
        <dbReference type="SAM" id="MobiDB-lite"/>
    </source>
</evidence>
<reference evidence="9" key="1">
    <citation type="journal article" date="2019" name="IScience">
        <title>Narwhal Genome Reveals Long-Term Low Genetic Diversity despite Current Large Abundance Size.</title>
        <authorList>
            <person name="Westbury M.V."/>
            <person name="Petersen B."/>
            <person name="Garde E."/>
            <person name="Heide-Jorgensen M.P."/>
            <person name="Lorenzen E.D."/>
        </authorList>
    </citation>
    <scope>NUCLEOTIDE SEQUENCE [LARGE SCALE GENOMIC DNA]</scope>
</reference>
<dbReference type="PROSITE" id="PS50158">
    <property type="entry name" value="ZF_CCHC"/>
    <property type="match status" value="4"/>
</dbReference>
<keyword evidence="1" id="KW-0479">Metal-binding</keyword>
<feature type="domain" description="CCHC-type" evidence="7">
    <location>
        <begin position="110"/>
        <end position="124"/>
    </location>
</feature>
<keyword evidence="2" id="KW-0677">Repeat</keyword>
<evidence type="ECO:0000256" key="4">
    <source>
        <dbReference type="ARBA" id="ARBA00022833"/>
    </source>
</evidence>
<feature type="domain" description="CCHC-type" evidence="7">
    <location>
        <begin position="72"/>
        <end position="85"/>
    </location>
</feature>
<name>A0A4U1EFQ5_MONMO</name>
<feature type="domain" description="CCHC-type" evidence="7">
    <location>
        <begin position="48"/>
        <end position="61"/>
    </location>
</feature>
<dbReference type="SMART" id="SM00343">
    <property type="entry name" value="ZnF_C2HC"/>
    <property type="match status" value="4"/>
</dbReference>
<evidence type="ECO:0000256" key="1">
    <source>
        <dbReference type="ARBA" id="ARBA00022723"/>
    </source>
</evidence>
<dbReference type="PANTHER" id="PTHR47103">
    <property type="entry name" value="DNA-BINDING PROTEIN"/>
    <property type="match status" value="1"/>
</dbReference>
<dbReference type="GO" id="GO:0003676">
    <property type="term" value="F:nucleic acid binding"/>
    <property type="evidence" value="ECO:0007669"/>
    <property type="project" value="InterPro"/>
</dbReference>
<evidence type="ECO:0000256" key="2">
    <source>
        <dbReference type="ARBA" id="ARBA00022737"/>
    </source>
</evidence>
<evidence type="ECO:0000256" key="3">
    <source>
        <dbReference type="ARBA" id="ARBA00022771"/>
    </source>
</evidence>
<dbReference type="SUPFAM" id="SSF57756">
    <property type="entry name" value="Retrovirus zinc finger-like domains"/>
    <property type="match status" value="3"/>
</dbReference>
<organism evidence="8 9">
    <name type="scientific">Monodon monoceros</name>
    <name type="common">Narwhal</name>
    <name type="synonym">Ceratodon monodon</name>
    <dbReference type="NCBI Taxonomy" id="40151"/>
    <lineage>
        <taxon>Eukaryota</taxon>
        <taxon>Metazoa</taxon>
        <taxon>Chordata</taxon>
        <taxon>Craniata</taxon>
        <taxon>Vertebrata</taxon>
        <taxon>Euteleostomi</taxon>
        <taxon>Mammalia</taxon>
        <taxon>Eutheria</taxon>
        <taxon>Laurasiatheria</taxon>
        <taxon>Artiodactyla</taxon>
        <taxon>Whippomorpha</taxon>
        <taxon>Cetacea</taxon>
        <taxon>Odontoceti</taxon>
        <taxon>Monodontidae</taxon>
        <taxon>Monodon</taxon>
    </lineage>
</organism>
<dbReference type="InterPro" id="IPR001878">
    <property type="entry name" value="Znf_CCHC"/>
</dbReference>
<feature type="compositionally biased region" description="Basic and acidic residues" evidence="6">
    <location>
        <begin position="143"/>
        <end position="154"/>
    </location>
</feature>
<protein>
    <recommendedName>
        <fullName evidence="7">CCHC-type domain-containing protein</fullName>
    </recommendedName>
</protein>
<comment type="caution">
    <text evidence="8">The sequence shown here is derived from an EMBL/GenBank/DDBJ whole genome shotgun (WGS) entry which is preliminary data.</text>
</comment>
<dbReference type="InterPro" id="IPR036875">
    <property type="entry name" value="Znf_CCHC_sf"/>
</dbReference>
<keyword evidence="4" id="KW-0862">Zinc</keyword>
<evidence type="ECO:0000259" key="7">
    <source>
        <dbReference type="PROSITE" id="PS50158"/>
    </source>
</evidence>
<proteinExistence type="predicted"/>
<evidence type="ECO:0000313" key="8">
    <source>
        <dbReference type="EMBL" id="TKC34803.1"/>
    </source>
</evidence>
<dbReference type="PANTHER" id="PTHR47103:SF8">
    <property type="entry name" value="DNA-BINDING PROTEIN"/>
    <property type="match status" value="1"/>
</dbReference>
<dbReference type="AlphaFoldDB" id="A0A4U1EFQ5"/>
<keyword evidence="3 5" id="KW-0863">Zinc-finger</keyword>
<evidence type="ECO:0000256" key="5">
    <source>
        <dbReference type="PROSITE-ProRule" id="PRU00047"/>
    </source>
</evidence>
<evidence type="ECO:0000313" key="9">
    <source>
        <dbReference type="Proteomes" id="UP000308365"/>
    </source>
</evidence>
<dbReference type="Proteomes" id="UP000308365">
    <property type="component" value="Unassembled WGS sequence"/>
</dbReference>
<dbReference type="Gene3D" id="4.10.60.10">
    <property type="entry name" value="Zinc finger, CCHC-type"/>
    <property type="match status" value="3"/>
</dbReference>
<accession>A0A4U1EFQ5</accession>
<dbReference type="FunFam" id="4.10.60.10:FF:000002">
    <property type="entry name" value="cellular nucleic acid-binding protein-like isoform X1"/>
    <property type="match status" value="1"/>
</dbReference>
<sequence>MSPFLAIKFGLQGIDPEKECNKYGIGYIEAASEPGHHAKNCNLLDDICYNCGTSGHITKDCVKPKRERQQCCYTCGRPGHLARDCDHQEGQKCYSCGEYGHIQKHCARVKCYRCGETSHMAINCHQLQQKKRGQLLPLGEPGHPGRECPIEATA</sequence>
<dbReference type="Pfam" id="PF00098">
    <property type="entry name" value="zf-CCHC"/>
    <property type="match status" value="4"/>
</dbReference>
<gene>
    <name evidence="8" type="ORF">EI555_002675</name>
</gene>
<dbReference type="GO" id="GO:0008270">
    <property type="term" value="F:zinc ion binding"/>
    <property type="evidence" value="ECO:0007669"/>
    <property type="project" value="UniProtKB-KW"/>
</dbReference>
<feature type="region of interest" description="Disordered" evidence="6">
    <location>
        <begin position="135"/>
        <end position="154"/>
    </location>
</feature>
<dbReference type="EMBL" id="RWIC01001719">
    <property type="protein sequence ID" value="TKC34803.1"/>
    <property type="molecule type" value="Genomic_DNA"/>
</dbReference>
<feature type="domain" description="CCHC-type" evidence="7">
    <location>
        <begin position="92"/>
        <end position="106"/>
    </location>
</feature>